<protein>
    <submittedName>
        <fullName evidence="2">L-aminopeptidase/D-esterase</fullName>
    </submittedName>
</protein>
<evidence type="ECO:0000256" key="1">
    <source>
        <dbReference type="ARBA" id="ARBA00007068"/>
    </source>
</evidence>
<dbReference type="Gene3D" id="3.60.70.12">
    <property type="entry name" value="L-amino peptidase D-ALA esterase/amidase"/>
    <property type="match status" value="1"/>
</dbReference>
<dbReference type="GO" id="GO:0004177">
    <property type="term" value="F:aminopeptidase activity"/>
    <property type="evidence" value="ECO:0007669"/>
    <property type="project" value="UniProtKB-KW"/>
</dbReference>
<evidence type="ECO:0000313" key="2">
    <source>
        <dbReference type="EMBL" id="GAQ17253.1"/>
    </source>
</evidence>
<dbReference type="InterPro" id="IPR005321">
    <property type="entry name" value="Peptidase_S58_DmpA"/>
</dbReference>
<proteinExistence type="inferred from homology"/>
<dbReference type="EMBL" id="BBXV01000013">
    <property type="protein sequence ID" value="GAQ17253.1"/>
    <property type="molecule type" value="Genomic_DNA"/>
</dbReference>
<keyword evidence="2" id="KW-0378">Hydrolase</keyword>
<comment type="similarity">
    <text evidence="1">Belongs to the peptidase S58 family.</text>
</comment>
<dbReference type="AlphaFoldDB" id="A0A0U9H3I9"/>
<dbReference type="Pfam" id="PF03576">
    <property type="entry name" value="Peptidase_S58"/>
    <property type="match status" value="1"/>
</dbReference>
<dbReference type="PANTHER" id="PTHR36512:SF3">
    <property type="entry name" value="BLR5678 PROTEIN"/>
    <property type="match status" value="1"/>
</dbReference>
<dbReference type="InterPro" id="IPR016117">
    <property type="entry name" value="ArgJ-like_dom_sf"/>
</dbReference>
<comment type="caution">
    <text evidence="2">The sequence shown here is derived from an EMBL/GenBank/DDBJ whole genome shotgun (WGS) entry which is preliminary data.</text>
</comment>
<keyword evidence="2" id="KW-0031">Aminopeptidase</keyword>
<accession>A0A0U9H3I9</accession>
<dbReference type="SUPFAM" id="SSF56266">
    <property type="entry name" value="DmpA/ArgJ-like"/>
    <property type="match status" value="1"/>
</dbReference>
<sequence>MALNKGKSNCITDVIGVKVGHVTLYEKLDENKTICTGLTAILPHEDNLFYKKVRAGSAIINGYGKTTGLAQLEEIGLLEAPIMLTNTFSVGAVWQGTLEYMLQTTKDIGDTTSSINIVVGECNDSYLNSIREQAVKPAHAIQAIEAATEQPAKEGAIGAGKGMVCFGYKGGVGTASRIISTEKEHYTLGCLVVSNFGKREEALFADWGKHKLETPDGSIMMIVATDAPLYDRQLNRLAKRCAAGLGRTGSHLDNGSGDIAIAFSTANTYEHHAGKADETMVYLRDDHEVMNQLFQAVVETTEEAVIRSLKMAKTTHGRQGRTIEKAPF</sequence>
<name>A0A0U9H3I9_9BACI</name>
<evidence type="ECO:0000313" key="3">
    <source>
        <dbReference type="Proteomes" id="UP000052946"/>
    </source>
</evidence>
<keyword evidence="2" id="KW-0645">Protease</keyword>
<gene>
    <name evidence="2" type="ORF">OPHB3_1178</name>
</gene>
<dbReference type="OrthoDB" id="9770388at2"/>
<dbReference type="CDD" id="cd02253">
    <property type="entry name" value="DmpA"/>
    <property type="match status" value="1"/>
</dbReference>
<dbReference type="PANTHER" id="PTHR36512">
    <property type="entry name" value="D-AMINOPEPTIDASE"/>
    <property type="match status" value="1"/>
</dbReference>
<organism evidence="2 3">
    <name type="scientific">Oceanobacillus picturae</name>
    <dbReference type="NCBI Taxonomy" id="171693"/>
    <lineage>
        <taxon>Bacteria</taxon>
        <taxon>Bacillati</taxon>
        <taxon>Bacillota</taxon>
        <taxon>Bacilli</taxon>
        <taxon>Bacillales</taxon>
        <taxon>Bacillaceae</taxon>
        <taxon>Oceanobacillus</taxon>
    </lineage>
</organism>
<dbReference type="RefSeq" id="WP_058949717.1">
    <property type="nucleotide sequence ID" value="NZ_BBXV01000013.1"/>
</dbReference>
<reference evidence="2 3" key="2">
    <citation type="journal article" date="2016" name="Genome Announc.">
        <title>Draft Genome Sequence of Oceanobacillus picturae Heshi-B3, Isolated from Fermented Rice Bran in a Traditional Japanese Seafood Dish.</title>
        <authorList>
            <person name="Akuzawa S."/>
            <person name="Nagaoka J."/>
            <person name="Kanekatsu M."/>
            <person name="Kanesaki Y."/>
            <person name="Suzuki T."/>
        </authorList>
    </citation>
    <scope>NUCLEOTIDE SEQUENCE [LARGE SCALE GENOMIC DNA]</scope>
    <source>
        <strain evidence="2 3">Heshi-B3</strain>
    </source>
</reference>
<dbReference type="Proteomes" id="UP000052946">
    <property type="component" value="Unassembled WGS sequence"/>
</dbReference>
<reference evidence="3" key="1">
    <citation type="submission" date="2015-07" db="EMBL/GenBank/DDBJ databases">
        <title>Draft Genome Sequence of Oceanobacillus picturae Heshi-B3 that Was Isolated from Fermented Rice Bran with Aging Salted Mackerel, Which Was Named Heshiko as Traditional Fermented Seafood in Japan.</title>
        <authorList>
            <person name="Akuzawa S."/>
            <person name="Nakagawa J."/>
            <person name="Kanekatsu T."/>
            <person name="Kanesaki Y."/>
            <person name="Suzuki T."/>
        </authorList>
    </citation>
    <scope>NUCLEOTIDE SEQUENCE [LARGE SCALE GENOMIC DNA]</scope>
    <source>
        <strain evidence="3">Heshi-B3</strain>
    </source>
</reference>